<dbReference type="EMBL" id="JAQMFO010000025">
    <property type="protein sequence ID" value="MDB6373495.1"/>
    <property type="molecule type" value="Genomic_DNA"/>
</dbReference>
<proteinExistence type="predicted"/>
<dbReference type="Pfam" id="PF11876">
    <property type="entry name" value="TsiV"/>
    <property type="match status" value="1"/>
</dbReference>
<dbReference type="InterPro" id="IPR021815">
    <property type="entry name" value="TsiV"/>
</dbReference>
<evidence type="ECO:0000313" key="1">
    <source>
        <dbReference type="EMBL" id="MDB6373495.1"/>
    </source>
</evidence>
<dbReference type="AlphaFoldDB" id="A0AAW6BLJ3"/>
<name>A0AAW6BLJ3_9GAMM</name>
<reference evidence="1" key="1">
    <citation type="submission" date="2023-01" db="EMBL/GenBank/DDBJ databases">
        <title>Genome sequencing of Photorhabdus bodei 09-20.</title>
        <authorList>
            <person name="Kalindamar S."/>
            <person name="Kumru S."/>
        </authorList>
    </citation>
    <scope>NUCLEOTIDE SEQUENCE</scope>
    <source>
        <strain evidence="1">09-20</strain>
    </source>
</reference>
<comment type="caution">
    <text evidence="1">The sequence shown here is derived from an EMBL/GenBank/DDBJ whole genome shotgun (WGS) entry which is preliminary data.</text>
</comment>
<accession>A0AAW6BLJ3</accession>
<dbReference type="Proteomes" id="UP001212996">
    <property type="component" value="Unassembled WGS sequence"/>
</dbReference>
<organism evidence="1 2">
    <name type="scientific">Photorhabdus bodei</name>
    <dbReference type="NCBI Taxonomy" id="2029681"/>
    <lineage>
        <taxon>Bacteria</taxon>
        <taxon>Pseudomonadati</taxon>
        <taxon>Pseudomonadota</taxon>
        <taxon>Gammaproteobacteria</taxon>
        <taxon>Enterobacterales</taxon>
        <taxon>Morganellaceae</taxon>
        <taxon>Photorhabdus</taxon>
    </lineage>
</organism>
<evidence type="ECO:0000313" key="2">
    <source>
        <dbReference type="Proteomes" id="UP001212996"/>
    </source>
</evidence>
<sequence length="394" mass="45232">MSNGNTPRKNANPPSDYFAQLRSQLAAFTFLNGDGLTVSRLGLSITLFFKQGYTQEKKQSILACYRRFREEFGTYLRFHRHELEGLKKYSPENIAKVEEGILNQKKNQFSGWVVSDAKNEDEAPRYLMRYLDSREISGDNGSSYLSLTLPWDYLKEQDGMARFMAWLEFLCDQLEPDSGDCGYSLVLPNDFYDYFPLEYQLAQRYPSLQVNSAVFTAKLQYGHSIRGINWITLLSKRFVERLGGELWIRQMLAHPRYPDVVITPYSNGLIIRAGEYPDLTPLPGSVPESYFAINQLIRPIRVIPREGHSLHFYGEGHFNSTSTLAWYARYDRGPLQVTPLRGNHPALVSGIWRTDSLPDKQYFFAQGAMSFDVPGTKPGTTLWHLVREAENREA</sequence>
<protein>
    <submittedName>
        <fullName evidence="1">DUF3396 domain-containing protein</fullName>
    </submittedName>
</protein>
<gene>
    <name evidence="1" type="ORF">PH362_16535</name>
</gene>